<dbReference type="AlphaFoldDB" id="X1MA73"/>
<comment type="caution">
    <text evidence="1">The sequence shown here is derived from an EMBL/GenBank/DDBJ whole genome shotgun (WGS) entry which is preliminary data.</text>
</comment>
<dbReference type="EMBL" id="BARV01016539">
    <property type="protein sequence ID" value="GAI28193.1"/>
    <property type="molecule type" value="Genomic_DNA"/>
</dbReference>
<reference evidence="1" key="1">
    <citation type="journal article" date="2014" name="Front. Microbiol.">
        <title>High frequency of phylogenetically diverse reductive dehalogenase-homologous genes in deep subseafloor sedimentary metagenomes.</title>
        <authorList>
            <person name="Kawai M."/>
            <person name="Futagami T."/>
            <person name="Toyoda A."/>
            <person name="Takaki Y."/>
            <person name="Nishi S."/>
            <person name="Hori S."/>
            <person name="Arai W."/>
            <person name="Tsubouchi T."/>
            <person name="Morono Y."/>
            <person name="Uchiyama I."/>
            <person name="Ito T."/>
            <person name="Fujiyama A."/>
            <person name="Inagaki F."/>
            <person name="Takami H."/>
        </authorList>
    </citation>
    <scope>NUCLEOTIDE SEQUENCE</scope>
    <source>
        <strain evidence="1">Expedition CK06-06</strain>
    </source>
</reference>
<proteinExistence type="predicted"/>
<protein>
    <submittedName>
        <fullName evidence="1">Uncharacterized protein</fullName>
    </submittedName>
</protein>
<accession>X1MA73</accession>
<feature type="non-terminal residue" evidence="1">
    <location>
        <position position="1"/>
    </location>
</feature>
<sequence length="41" mass="4593">GRESRLGLIISPTENNDLKTSPWIPVIRRIAEQVIVFCGLT</sequence>
<evidence type="ECO:0000313" key="1">
    <source>
        <dbReference type="EMBL" id="GAI28193.1"/>
    </source>
</evidence>
<organism evidence="1">
    <name type="scientific">marine sediment metagenome</name>
    <dbReference type="NCBI Taxonomy" id="412755"/>
    <lineage>
        <taxon>unclassified sequences</taxon>
        <taxon>metagenomes</taxon>
        <taxon>ecological metagenomes</taxon>
    </lineage>
</organism>
<gene>
    <name evidence="1" type="ORF">S06H3_28358</name>
</gene>
<name>X1MA73_9ZZZZ</name>